<dbReference type="OrthoDB" id="8893233at2"/>
<dbReference type="PROSITE" id="PS51257">
    <property type="entry name" value="PROKAR_LIPOPROTEIN"/>
    <property type="match status" value="1"/>
</dbReference>
<evidence type="ECO:0000313" key="2">
    <source>
        <dbReference type="Proteomes" id="UP000199594"/>
    </source>
</evidence>
<organism evidence="1 2">
    <name type="scientific">Halomonas saccharevitans</name>
    <dbReference type="NCBI Taxonomy" id="416872"/>
    <lineage>
        <taxon>Bacteria</taxon>
        <taxon>Pseudomonadati</taxon>
        <taxon>Pseudomonadota</taxon>
        <taxon>Gammaproteobacteria</taxon>
        <taxon>Oceanospirillales</taxon>
        <taxon>Halomonadaceae</taxon>
        <taxon>Halomonas</taxon>
    </lineage>
</organism>
<gene>
    <name evidence="1" type="ORF">SAMN04487956_14319</name>
</gene>
<evidence type="ECO:0000313" key="1">
    <source>
        <dbReference type="EMBL" id="SFT98431.1"/>
    </source>
</evidence>
<dbReference type="RefSeq" id="WP_089851761.1">
    <property type="nucleotide sequence ID" value="NZ_FPAQ01000043.1"/>
</dbReference>
<proteinExistence type="predicted"/>
<reference evidence="1 2" key="1">
    <citation type="submission" date="2016-10" db="EMBL/GenBank/DDBJ databases">
        <authorList>
            <person name="de Groot N.N."/>
        </authorList>
    </citation>
    <scope>NUCLEOTIDE SEQUENCE [LARGE SCALE GENOMIC DNA]</scope>
    <source>
        <strain evidence="1 2">CGMCC 1.6493</strain>
    </source>
</reference>
<dbReference type="SUPFAM" id="SSF89260">
    <property type="entry name" value="Collagen-binding domain"/>
    <property type="match status" value="1"/>
</dbReference>
<name>A0A1I7CGA3_9GAMM</name>
<dbReference type="Gene3D" id="2.60.120.380">
    <property type="match status" value="2"/>
</dbReference>
<dbReference type="EMBL" id="FPAQ01000043">
    <property type="protein sequence ID" value="SFT98431.1"/>
    <property type="molecule type" value="Genomic_DNA"/>
</dbReference>
<dbReference type="Proteomes" id="UP000199594">
    <property type="component" value="Unassembled WGS sequence"/>
</dbReference>
<sequence length="579" mass="61065">MVVQAIRKASGHAVLRPHRLLIGAAGLVLLAGCAEEEARFVSAPEATLGSDIAGELTSASDVNLSDGTRVAAHWLCSEADGSASSMVRYELEAPFAARLSAFGEQGQWLGSVTSEPEGERAALTASAEACTLVAISGQDDGAFGPYRLEAESVSLATEFETDRPLVGRLEDGRAEHPLTLEAPAWIDLSLSGDANVGLRLVGDGVSQQASACAPGELRLDAYLDAGEYRVEVERGDTAAEVSGEACERRMLGTGGIYRLEAKRNDLADGRRNAGPLRDGDRITGSLESASSNVYTLAIDEPSSITLALRSSAFDTVLRVVGEGNELVDDDGGNDTDSRLQTVLMPGEYRVEVSGYGEEQGEYALDVSLDAFDGELHNGGALTLGESLGGNLSGNGVSNTYRFEVDAVSEVELALDSGAFDPVLRLYGNGIELRDDDGGGDRNSLITTVLQPGEYRLDVESYSGTGTYRLRTEQRAFEGRIGNGGEVAPGEVIYGQLSPGRSLTYRLVLEAARDVVIESTSGSVDTVLDLRGNGVNEQNDDAGDLGYGSRIHRYLEPGTYEIEVSGYGSSDGRVRLAIGG</sequence>
<protein>
    <recommendedName>
        <fullName evidence="3">Pre-peptidase C-terminal domain-containing protein</fullName>
    </recommendedName>
</protein>
<accession>A0A1I7CGA3</accession>
<evidence type="ECO:0008006" key="3">
    <source>
        <dbReference type="Google" id="ProtNLM"/>
    </source>
</evidence>
<dbReference type="AlphaFoldDB" id="A0A1I7CGA3"/>